<organism evidence="2 3">
    <name type="scientific">Gordonia phage Lennon</name>
    <dbReference type="NCBI Taxonomy" id="2041512"/>
    <lineage>
        <taxon>Viruses</taxon>
        <taxon>Duplodnaviria</taxon>
        <taxon>Heunggongvirae</taxon>
        <taxon>Uroviricota</taxon>
        <taxon>Caudoviricetes</taxon>
        <taxon>Stackebrandtviridae</taxon>
        <taxon>Schenleyvirinae</taxon>
        <taxon>Vividuovirus</taxon>
        <taxon>Vividuovirus lennon</taxon>
        <taxon>Gordonia virus Lennon</taxon>
    </lineage>
</organism>
<protein>
    <submittedName>
        <fullName evidence="2">Uncharacterized protein</fullName>
    </submittedName>
</protein>
<evidence type="ECO:0000256" key="1">
    <source>
        <dbReference type="SAM" id="Coils"/>
    </source>
</evidence>
<gene>
    <name evidence="2" type="ORF">SEA_LENNON_67</name>
</gene>
<accession>A0A2D1GEW3</accession>
<dbReference type="Proteomes" id="UP000230122">
    <property type="component" value="Segment"/>
</dbReference>
<evidence type="ECO:0000313" key="2">
    <source>
        <dbReference type="EMBL" id="ATN90260.1"/>
    </source>
</evidence>
<feature type="coiled-coil region" evidence="1">
    <location>
        <begin position="36"/>
        <end position="66"/>
    </location>
</feature>
<reference evidence="2 3" key="1">
    <citation type="submission" date="2017-09" db="EMBL/GenBank/DDBJ databases">
        <authorList>
            <person name="Breimann J."/>
            <person name="Dorsainvil R."/>
            <person name="Seraly P."/>
            <person name="Wynn M."/>
            <person name="Davis J.P."/>
            <person name="Huynh A."/>
            <person name="Julian D."/>
            <person name="Warner M.H."/>
            <person name="Garlena R.A."/>
            <person name="Russell D.A."/>
            <person name="Pope W.H."/>
            <person name="Jacobs-Sera D."/>
            <person name="Hendrix R.W."/>
            <person name="Hatfull G.F."/>
        </authorList>
    </citation>
    <scope>NUCLEOTIDE SEQUENCE [LARGE SCALE GENOMIC DNA]</scope>
</reference>
<sequence length="69" mass="7525">MRVPPVGGGGQGDDQSRAPQLLDIVADLTRVVSDLAESYARAVDDANQQRIRAEAAEANLDDMRRRHPL</sequence>
<keyword evidence="1" id="KW-0175">Coiled coil</keyword>
<keyword evidence="3" id="KW-1185">Reference proteome</keyword>
<evidence type="ECO:0000313" key="3">
    <source>
        <dbReference type="Proteomes" id="UP000230122"/>
    </source>
</evidence>
<name>A0A2D1GEW3_9CAUD</name>
<dbReference type="EMBL" id="MF919514">
    <property type="protein sequence ID" value="ATN90260.1"/>
    <property type="molecule type" value="Genomic_DNA"/>
</dbReference>
<proteinExistence type="predicted"/>